<proteinExistence type="predicted"/>
<dbReference type="GO" id="GO:0051287">
    <property type="term" value="F:NAD binding"/>
    <property type="evidence" value="ECO:0007669"/>
    <property type="project" value="InterPro"/>
</dbReference>
<dbReference type="EC" id="1.1.1.79" evidence="4"/>
<dbReference type="AlphaFoldDB" id="A0A1Y5TU82"/>
<gene>
    <name evidence="4" type="primary">ghrA_2</name>
    <name evidence="4" type="ORF">OCH7691_03405</name>
</gene>
<keyword evidence="2" id="KW-0520">NAD</keyword>
<feature type="domain" description="D-isomer specific 2-hydroxyacid dehydrogenase NAD-binding" evidence="3">
    <location>
        <begin position="110"/>
        <end position="296"/>
    </location>
</feature>
<evidence type="ECO:0000256" key="2">
    <source>
        <dbReference type="ARBA" id="ARBA00023027"/>
    </source>
</evidence>
<dbReference type="OrthoDB" id="9793626at2"/>
<dbReference type="Gene3D" id="3.40.50.720">
    <property type="entry name" value="NAD(P)-binding Rossmann-like Domain"/>
    <property type="match status" value="2"/>
</dbReference>
<dbReference type="EMBL" id="FWFR01000003">
    <property type="protein sequence ID" value="SLN71846.1"/>
    <property type="molecule type" value="Genomic_DNA"/>
</dbReference>
<evidence type="ECO:0000256" key="1">
    <source>
        <dbReference type="ARBA" id="ARBA00023002"/>
    </source>
</evidence>
<name>A0A1Y5TU82_9PROT</name>
<protein>
    <submittedName>
        <fullName evidence="4">Glyoxylate/hydroxypyruvate reductase A</fullName>
        <ecNumber evidence="4">1.1.1.79</ecNumber>
    </submittedName>
</protein>
<keyword evidence="5" id="KW-1185">Reference proteome</keyword>
<dbReference type="InterPro" id="IPR036291">
    <property type="entry name" value="NAD(P)-bd_dom_sf"/>
</dbReference>
<evidence type="ECO:0000259" key="3">
    <source>
        <dbReference type="Pfam" id="PF02826"/>
    </source>
</evidence>
<dbReference type="PANTHER" id="PTHR43333:SF1">
    <property type="entry name" value="D-ISOMER SPECIFIC 2-HYDROXYACID DEHYDROGENASE NAD-BINDING DOMAIN-CONTAINING PROTEIN"/>
    <property type="match status" value="1"/>
</dbReference>
<dbReference type="Pfam" id="PF02826">
    <property type="entry name" value="2-Hacid_dh_C"/>
    <property type="match status" value="1"/>
</dbReference>
<dbReference type="InParanoid" id="A0A1Y5TU82"/>
<organism evidence="4 5">
    <name type="scientific">Oceanibacterium hippocampi</name>
    <dbReference type="NCBI Taxonomy" id="745714"/>
    <lineage>
        <taxon>Bacteria</taxon>
        <taxon>Pseudomonadati</taxon>
        <taxon>Pseudomonadota</taxon>
        <taxon>Alphaproteobacteria</taxon>
        <taxon>Sneathiellales</taxon>
        <taxon>Sneathiellaceae</taxon>
        <taxon>Oceanibacterium</taxon>
    </lineage>
</organism>
<dbReference type="SUPFAM" id="SSF51735">
    <property type="entry name" value="NAD(P)-binding Rossmann-fold domains"/>
    <property type="match status" value="1"/>
</dbReference>
<reference evidence="4 5" key="1">
    <citation type="submission" date="2017-03" db="EMBL/GenBank/DDBJ databases">
        <authorList>
            <person name="Afonso C.L."/>
            <person name="Miller P.J."/>
            <person name="Scott M.A."/>
            <person name="Spackman E."/>
            <person name="Goraichik I."/>
            <person name="Dimitrov K.M."/>
            <person name="Suarez D.L."/>
            <person name="Swayne D.E."/>
        </authorList>
    </citation>
    <scope>NUCLEOTIDE SEQUENCE [LARGE SCALE GENOMIC DNA]</scope>
    <source>
        <strain evidence="4 5">CECT 7691</strain>
    </source>
</reference>
<keyword evidence="1 4" id="KW-0560">Oxidoreductase</keyword>
<keyword evidence="4" id="KW-0670">Pyruvate</keyword>
<dbReference type="PANTHER" id="PTHR43333">
    <property type="entry name" value="2-HACID_DH_C DOMAIN-CONTAINING PROTEIN"/>
    <property type="match status" value="1"/>
</dbReference>
<dbReference type="GO" id="GO:0030267">
    <property type="term" value="F:glyoxylate reductase (NADPH) activity"/>
    <property type="evidence" value="ECO:0007669"/>
    <property type="project" value="UniProtKB-EC"/>
</dbReference>
<dbReference type="InterPro" id="IPR006140">
    <property type="entry name" value="D-isomer_DH_NAD-bd"/>
</dbReference>
<dbReference type="RefSeq" id="WP_085884752.1">
    <property type="nucleotide sequence ID" value="NZ_FWFR01000003.1"/>
</dbReference>
<dbReference type="CDD" id="cd12165">
    <property type="entry name" value="2-Hacid_dh_6"/>
    <property type="match status" value="1"/>
</dbReference>
<sequence>MIVTIHHMARADEADHFRRAEQLEASFDGQIRVFVIAAGATKRETETRYAASEVLITRKLAEATPVSEALRLLQVPAAGYDLIKAELLPPGAALCNLTGHGPAMAEFVMAAILEWSIGFSGIARSFRSGKWQHGSAVGAPPHRELFGRTISILGFGTVGAAIAARAKAFGMRVETLTRRRPSSASAVDLWHGPEALGPFTRNADFLVLACPLTEETRGIVDRSFLGTMKPTAVLLNLARAEVVQEKDLFDALQVGRIAGAVLDVWHRYPAVDDPEPRPSPFPFHELDNVIMTPHVAAWTDGVLERRWEGIARNLRNLLTDRPLENRISRGRLRNGDGTR</sequence>
<dbReference type="Proteomes" id="UP000193200">
    <property type="component" value="Unassembled WGS sequence"/>
</dbReference>
<evidence type="ECO:0000313" key="4">
    <source>
        <dbReference type="EMBL" id="SLN71846.1"/>
    </source>
</evidence>
<accession>A0A1Y5TU82</accession>
<evidence type="ECO:0000313" key="5">
    <source>
        <dbReference type="Proteomes" id="UP000193200"/>
    </source>
</evidence>